<protein>
    <recommendedName>
        <fullName evidence="3 19">Peroxidase</fullName>
        <ecNumber evidence="3 19">1.11.1.7</ecNumber>
    </recommendedName>
</protein>
<evidence type="ECO:0000256" key="3">
    <source>
        <dbReference type="ARBA" id="ARBA00012313"/>
    </source>
</evidence>
<evidence type="ECO:0000256" key="10">
    <source>
        <dbReference type="ARBA" id="ARBA00023002"/>
    </source>
</evidence>
<dbReference type="EMBL" id="JBDFQZ010000004">
    <property type="protein sequence ID" value="KAK9734561.1"/>
    <property type="molecule type" value="Genomic_DNA"/>
</dbReference>
<evidence type="ECO:0000256" key="18">
    <source>
        <dbReference type="PIRSR" id="PIRSR600823-5"/>
    </source>
</evidence>
<dbReference type="GO" id="GO:0140825">
    <property type="term" value="F:lactoperoxidase activity"/>
    <property type="evidence" value="ECO:0007669"/>
    <property type="project" value="UniProtKB-EC"/>
</dbReference>
<evidence type="ECO:0000256" key="19">
    <source>
        <dbReference type="RuleBase" id="RU362060"/>
    </source>
</evidence>
<keyword evidence="12 18" id="KW-1015">Disulfide bond</keyword>
<dbReference type="FunFam" id="1.10.420.10:FF:000007">
    <property type="entry name" value="Peroxidase"/>
    <property type="match status" value="1"/>
</dbReference>
<keyword evidence="6 19" id="KW-0349">Heme</keyword>
<gene>
    <name evidence="21" type="ORF">RND81_04G148400</name>
</gene>
<feature type="binding site" evidence="16">
    <location>
        <position position="99"/>
    </location>
    <ligand>
        <name>Ca(2+)</name>
        <dbReference type="ChEBI" id="CHEBI:29108"/>
        <label>1</label>
    </ligand>
</feature>
<keyword evidence="11 16" id="KW-0408">Iron</keyword>
<keyword evidence="10 19" id="KW-0560">Oxidoreductase</keyword>
<evidence type="ECO:0000256" key="17">
    <source>
        <dbReference type="PIRSR" id="PIRSR600823-4"/>
    </source>
</evidence>
<dbReference type="PANTHER" id="PTHR31517:SF59">
    <property type="entry name" value="PEROXIDASE"/>
    <property type="match status" value="1"/>
</dbReference>
<evidence type="ECO:0000256" key="5">
    <source>
        <dbReference type="ARBA" id="ARBA00022559"/>
    </source>
</evidence>
<dbReference type="EC" id="1.11.1.7" evidence="3 19"/>
<evidence type="ECO:0000256" key="1">
    <source>
        <dbReference type="ARBA" id="ARBA00000189"/>
    </source>
</evidence>
<feature type="signal peptide" evidence="19">
    <location>
        <begin position="1"/>
        <end position="30"/>
    </location>
</feature>
<dbReference type="PANTHER" id="PTHR31517">
    <property type="match status" value="1"/>
</dbReference>
<feature type="binding site" evidence="15">
    <location>
        <position position="186"/>
    </location>
    <ligand>
        <name>substrate</name>
    </ligand>
</feature>
<keyword evidence="7 16" id="KW-0479">Metal-binding</keyword>
<feature type="binding site" evidence="16">
    <location>
        <position position="276"/>
    </location>
    <ligand>
        <name>Ca(2+)</name>
        <dbReference type="ChEBI" id="CHEBI:29108"/>
        <label>2</label>
    </ligand>
</feature>
<dbReference type="GO" id="GO:0042744">
    <property type="term" value="P:hydrogen peroxide catabolic process"/>
    <property type="evidence" value="ECO:0007669"/>
    <property type="project" value="UniProtKB-KW"/>
</dbReference>
<reference evidence="21" key="1">
    <citation type="submission" date="2024-03" db="EMBL/GenBank/DDBJ databases">
        <title>WGS assembly of Saponaria officinalis var. Norfolk2.</title>
        <authorList>
            <person name="Jenkins J."/>
            <person name="Shu S."/>
            <person name="Grimwood J."/>
            <person name="Barry K."/>
            <person name="Goodstein D."/>
            <person name="Schmutz J."/>
            <person name="Leebens-Mack J."/>
            <person name="Osbourn A."/>
        </authorList>
    </citation>
    <scope>NUCLEOTIDE SEQUENCE [LARGE SCALE GENOMIC DNA]</scope>
    <source>
        <strain evidence="21">JIC</strain>
    </source>
</reference>
<sequence length="348" mass="37739">MMKMQTFPKLVMHMLLALGLILVSSQVGLSQSPVPAPAPAPGPGYGDYTPSSGLEVGFYIGKCEVDVEALIADAIEKVFYKDPTILPAMLRLQFHDCFVNGCEASILISGNLTEKAAGPNGSVRGYEVIDAIKEAIEAKCPDVVSCADIIVVSTATLLHLGGGPVYTPETGRRDGLESNVLDVDLPSPTMSVQESIAFFVARGFTAREMVALLGCHSVGITHCPIFEDRLYEDSASYDASMDQKLRRQLTRLCPKDAMSNNITPLNQDRANKNTVDNTLYGQLLLKRGILQLDQALSSDPETSDIVREYARNPTSFHTDLALAIKKLQAFEVLTGDQGEIRKVCSKIN</sequence>
<feature type="binding site" evidence="16">
    <location>
        <position position="268"/>
    </location>
    <ligand>
        <name>Ca(2+)</name>
        <dbReference type="ChEBI" id="CHEBI:29108"/>
        <label>2</label>
    </ligand>
</feature>
<feature type="binding site" evidence="16">
    <location>
        <position position="101"/>
    </location>
    <ligand>
        <name>Ca(2+)</name>
        <dbReference type="ChEBI" id="CHEBI:29108"/>
        <label>1</label>
    </ligand>
</feature>
<name>A0AAW1LM57_SAPOF</name>
<dbReference type="GO" id="GO:0005576">
    <property type="term" value="C:extracellular region"/>
    <property type="evidence" value="ECO:0007669"/>
    <property type="project" value="UniProtKB-SubCell"/>
</dbReference>
<dbReference type="GO" id="GO:0020037">
    <property type="term" value="F:heme binding"/>
    <property type="evidence" value="ECO:0007669"/>
    <property type="project" value="UniProtKB-UniRule"/>
</dbReference>
<dbReference type="Proteomes" id="UP001443914">
    <property type="component" value="Unassembled WGS sequence"/>
</dbReference>
<dbReference type="InterPro" id="IPR010255">
    <property type="entry name" value="Haem_peroxidase_sf"/>
</dbReference>
<evidence type="ECO:0000259" key="20">
    <source>
        <dbReference type="PROSITE" id="PS50873"/>
    </source>
</evidence>
<feature type="disulfide bond" evidence="18">
    <location>
        <begin position="63"/>
        <end position="140"/>
    </location>
</feature>
<comment type="function">
    <text evidence="2">Removal of H(2)O(2), oxidation of toxic reductants, biosynthesis and degradation of lignin, suberization, auxin catabolism, response to environmental stresses such as wounding, pathogen attack and oxidative stress. These functions might be dependent on each isozyme/isoform in each plant tissue.</text>
</comment>
<evidence type="ECO:0000256" key="15">
    <source>
        <dbReference type="PIRSR" id="PIRSR600823-2"/>
    </source>
</evidence>
<dbReference type="PRINTS" id="PR00461">
    <property type="entry name" value="PLPEROXIDASE"/>
</dbReference>
<comment type="cofactor">
    <cofactor evidence="16 19">
        <name>heme b</name>
        <dbReference type="ChEBI" id="CHEBI:60344"/>
    </cofactor>
    <text evidence="16 19">Binds 1 heme b (iron(II)-protoporphyrin IX) group per subunit.</text>
</comment>
<feature type="binding site" description="axial binding residue" evidence="16">
    <location>
        <position position="216"/>
    </location>
    <ligand>
        <name>heme b</name>
        <dbReference type="ChEBI" id="CHEBI:60344"/>
    </ligand>
    <ligandPart>
        <name>Fe</name>
        <dbReference type="ChEBI" id="CHEBI:18248"/>
    </ligandPart>
</feature>
<dbReference type="CDD" id="cd00693">
    <property type="entry name" value="secretory_peroxidase"/>
    <property type="match status" value="1"/>
</dbReference>
<evidence type="ECO:0000256" key="11">
    <source>
        <dbReference type="ARBA" id="ARBA00023004"/>
    </source>
</evidence>
<evidence type="ECO:0000256" key="6">
    <source>
        <dbReference type="ARBA" id="ARBA00022617"/>
    </source>
</evidence>
<dbReference type="PRINTS" id="PR00458">
    <property type="entry name" value="PEROXIDASE"/>
</dbReference>
<evidence type="ECO:0000256" key="7">
    <source>
        <dbReference type="ARBA" id="ARBA00022723"/>
    </source>
</evidence>
<evidence type="ECO:0000256" key="12">
    <source>
        <dbReference type="ARBA" id="ARBA00023157"/>
    </source>
</evidence>
<feature type="disulfide bond" evidence="18">
    <location>
        <begin position="146"/>
        <end position="344"/>
    </location>
</feature>
<proteinExistence type="inferred from homology"/>
<dbReference type="Gene3D" id="1.10.420.10">
    <property type="entry name" value="Peroxidase, domain 2"/>
    <property type="match status" value="1"/>
</dbReference>
<evidence type="ECO:0000313" key="21">
    <source>
        <dbReference type="EMBL" id="KAK9734561.1"/>
    </source>
</evidence>
<feature type="disulfide bond" evidence="18">
    <location>
        <begin position="97"/>
        <end position="102"/>
    </location>
</feature>
<evidence type="ECO:0000256" key="4">
    <source>
        <dbReference type="ARBA" id="ARBA00022525"/>
    </source>
</evidence>
<feature type="binding site" evidence="16">
    <location>
        <position position="96"/>
    </location>
    <ligand>
        <name>Ca(2+)</name>
        <dbReference type="ChEBI" id="CHEBI:29108"/>
        <label>1</label>
    </ligand>
</feature>
<keyword evidence="9 16" id="KW-0106">Calcium</keyword>
<comment type="similarity">
    <text evidence="19">Belongs to the peroxidase family. Classical plant (class III) peroxidase subfamily.</text>
</comment>
<keyword evidence="5 19" id="KW-0575">Peroxidase</keyword>
<comment type="caution">
    <text evidence="21">The sequence shown here is derived from an EMBL/GenBank/DDBJ whole genome shotgun (WGS) entry which is preliminary data.</text>
</comment>
<feature type="binding site" evidence="16">
    <location>
        <position position="114"/>
    </location>
    <ligand>
        <name>Ca(2+)</name>
        <dbReference type="ChEBI" id="CHEBI:29108"/>
        <label>1</label>
    </ligand>
</feature>
<evidence type="ECO:0000256" key="8">
    <source>
        <dbReference type="ARBA" id="ARBA00022729"/>
    </source>
</evidence>
<keyword evidence="13 19" id="KW-0376">Hydrogen peroxide</keyword>
<feature type="active site" description="Proton acceptor" evidence="14">
    <location>
        <position position="95"/>
    </location>
</feature>
<dbReference type="GO" id="GO:0006979">
    <property type="term" value="P:response to oxidative stress"/>
    <property type="evidence" value="ECO:0007669"/>
    <property type="project" value="UniProtKB-UniRule"/>
</dbReference>
<keyword evidence="4 19" id="KW-0964">Secreted</keyword>
<feature type="domain" description="Plant heme peroxidase family profile" evidence="20">
    <location>
        <begin position="53"/>
        <end position="348"/>
    </location>
</feature>
<organism evidence="21 22">
    <name type="scientific">Saponaria officinalis</name>
    <name type="common">Common soapwort</name>
    <name type="synonym">Lychnis saponaria</name>
    <dbReference type="NCBI Taxonomy" id="3572"/>
    <lineage>
        <taxon>Eukaryota</taxon>
        <taxon>Viridiplantae</taxon>
        <taxon>Streptophyta</taxon>
        <taxon>Embryophyta</taxon>
        <taxon>Tracheophyta</taxon>
        <taxon>Spermatophyta</taxon>
        <taxon>Magnoliopsida</taxon>
        <taxon>eudicotyledons</taxon>
        <taxon>Gunneridae</taxon>
        <taxon>Pentapetalae</taxon>
        <taxon>Caryophyllales</taxon>
        <taxon>Caryophyllaceae</taxon>
        <taxon>Caryophylleae</taxon>
        <taxon>Saponaria</taxon>
    </lineage>
</organism>
<evidence type="ECO:0000256" key="14">
    <source>
        <dbReference type="PIRSR" id="PIRSR600823-1"/>
    </source>
</evidence>
<dbReference type="SUPFAM" id="SSF48113">
    <property type="entry name" value="Heme-dependent peroxidases"/>
    <property type="match status" value="1"/>
</dbReference>
<evidence type="ECO:0000256" key="2">
    <source>
        <dbReference type="ARBA" id="ARBA00002322"/>
    </source>
</evidence>
<keyword evidence="8 19" id="KW-0732">Signal</keyword>
<feature type="site" description="Transition state stabilizer" evidence="17">
    <location>
        <position position="91"/>
    </location>
</feature>
<evidence type="ECO:0000256" key="16">
    <source>
        <dbReference type="PIRSR" id="PIRSR600823-3"/>
    </source>
</evidence>
<dbReference type="InterPro" id="IPR002016">
    <property type="entry name" value="Haem_peroxidase"/>
</dbReference>
<feature type="chain" id="PRO_5043113990" description="Peroxidase" evidence="19">
    <location>
        <begin position="31"/>
        <end position="348"/>
    </location>
</feature>
<evidence type="ECO:0000313" key="22">
    <source>
        <dbReference type="Proteomes" id="UP001443914"/>
    </source>
</evidence>
<dbReference type="Pfam" id="PF00141">
    <property type="entry name" value="peroxidase"/>
    <property type="match status" value="1"/>
</dbReference>
<accession>A0AAW1LM57</accession>
<keyword evidence="22" id="KW-1185">Reference proteome</keyword>
<dbReference type="Gene3D" id="1.10.520.10">
    <property type="match status" value="1"/>
</dbReference>
<evidence type="ECO:0000256" key="9">
    <source>
        <dbReference type="ARBA" id="ARBA00022837"/>
    </source>
</evidence>
<dbReference type="InterPro" id="IPR000823">
    <property type="entry name" value="Peroxidase_pln"/>
</dbReference>
<comment type="catalytic activity">
    <reaction evidence="1 19">
        <text>2 a phenolic donor + H2O2 = 2 a phenolic radical donor + 2 H2O</text>
        <dbReference type="Rhea" id="RHEA:56136"/>
        <dbReference type="ChEBI" id="CHEBI:15377"/>
        <dbReference type="ChEBI" id="CHEBI:16240"/>
        <dbReference type="ChEBI" id="CHEBI:139520"/>
        <dbReference type="ChEBI" id="CHEBI:139521"/>
        <dbReference type="EC" id="1.11.1.7"/>
    </reaction>
</comment>
<feature type="disulfide bond" evidence="18">
    <location>
        <begin position="223"/>
        <end position="253"/>
    </location>
</feature>
<evidence type="ECO:0000256" key="13">
    <source>
        <dbReference type="ARBA" id="ARBA00023324"/>
    </source>
</evidence>
<dbReference type="GO" id="GO:0046872">
    <property type="term" value="F:metal ion binding"/>
    <property type="evidence" value="ECO:0007669"/>
    <property type="project" value="UniProtKB-UniRule"/>
</dbReference>
<comment type="subcellular location">
    <subcellularLocation>
        <location evidence="19">Secreted</location>
    </subcellularLocation>
</comment>
<dbReference type="InterPro" id="IPR033905">
    <property type="entry name" value="Secretory_peroxidase"/>
</dbReference>
<dbReference type="AlphaFoldDB" id="A0AAW1LM57"/>
<dbReference type="PROSITE" id="PS50873">
    <property type="entry name" value="PEROXIDASE_4"/>
    <property type="match status" value="1"/>
</dbReference>
<comment type="cofactor">
    <cofactor evidence="16 19">
        <name>Ca(2+)</name>
        <dbReference type="ChEBI" id="CHEBI:29108"/>
    </cofactor>
    <text evidence="16 19">Binds 2 calcium ions per subunit.</text>
</comment>
<feature type="binding site" evidence="16">
    <location>
        <position position="105"/>
    </location>
    <ligand>
        <name>Ca(2+)</name>
        <dbReference type="ChEBI" id="CHEBI:29108"/>
        <label>1</label>
    </ligand>
</feature>